<dbReference type="InterPro" id="IPR003737">
    <property type="entry name" value="GlcNAc_PI_deacetylase-related"/>
</dbReference>
<gene>
    <name evidence="3" type="ORF">GCM10009665_37480</name>
</gene>
<dbReference type="InterPro" id="IPR024078">
    <property type="entry name" value="LmbE-like_dom_sf"/>
</dbReference>
<proteinExistence type="predicted"/>
<reference evidence="4" key="1">
    <citation type="journal article" date="2019" name="Int. J. Syst. Evol. Microbiol.">
        <title>The Global Catalogue of Microorganisms (GCM) 10K type strain sequencing project: providing services to taxonomists for standard genome sequencing and annotation.</title>
        <authorList>
            <consortium name="The Broad Institute Genomics Platform"/>
            <consortium name="The Broad Institute Genome Sequencing Center for Infectious Disease"/>
            <person name="Wu L."/>
            <person name="Ma J."/>
        </authorList>
    </citation>
    <scope>NUCLEOTIDE SEQUENCE [LARGE SCALE GENOMIC DNA]</scope>
    <source>
        <strain evidence="4">JCM 13004</strain>
    </source>
</reference>
<dbReference type="Proteomes" id="UP001500037">
    <property type="component" value="Unassembled WGS sequence"/>
</dbReference>
<organism evidence="3 4">
    <name type="scientific">Kitasatospora nipponensis</name>
    <dbReference type="NCBI Taxonomy" id="258049"/>
    <lineage>
        <taxon>Bacteria</taxon>
        <taxon>Bacillati</taxon>
        <taxon>Actinomycetota</taxon>
        <taxon>Actinomycetes</taxon>
        <taxon>Kitasatosporales</taxon>
        <taxon>Streptomycetaceae</taxon>
        <taxon>Kitasatospora</taxon>
    </lineage>
</organism>
<dbReference type="Gene3D" id="3.40.50.10320">
    <property type="entry name" value="LmbE-like"/>
    <property type="match status" value="1"/>
</dbReference>
<dbReference type="PANTHER" id="PTHR12993:SF29">
    <property type="entry name" value="BLR3841 PROTEIN"/>
    <property type="match status" value="1"/>
</dbReference>
<keyword evidence="1" id="KW-0862">Zinc</keyword>
<dbReference type="PANTHER" id="PTHR12993">
    <property type="entry name" value="N-ACETYLGLUCOSAMINYL-PHOSPHATIDYLINOSITOL DE-N-ACETYLASE-RELATED"/>
    <property type="match status" value="1"/>
</dbReference>
<comment type="caution">
    <text evidence="3">The sequence shown here is derived from an EMBL/GenBank/DDBJ whole genome shotgun (WGS) entry which is preliminary data.</text>
</comment>
<feature type="region of interest" description="Disordered" evidence="2">
    <location>
        <begin position="1"/>
        <end position="30"/>
    </location>
</feature>
<evidence type="ECO:0000256" key="2">
    <source>
        <dbReference type="SAM" id="MobiDB-lite"/>
    </source>
</evidence>
<dbReference type="EMBL" id="BAAALF010000063">
    <property type="protein sequence ID" value="GAA1243184.1"/>
    <property type="molecule type" value="Genomic_DNA"/>
</dbReference>
<dbReference type="RefSeq" id="WP_344442868.1">
    <property type="nucleotide sequence ID" value="NZ_BAAALF010000063.1"/>
</dbReference>
<accession>A0ABP4GXZ7</accession>
<protein>
    <submittedName>
        <fullName evidence="3">PIG-L family deacetylase</fullName>
    </submittedName>
</protein>
<evidence type="ECO:0000256" key="1">
    <source>
        <dbReference type="ARBA" id="ARBA00022833"/>
    </source>
</evidence>
<evidence type="ECO:0000313" key="4">
    <source>
        <dbReference type="Proteomes" id="UP001500037"/>
    </source>
</evidence>
<evidence type="ECO:0000313" key="3">
    <source>
        <dbReference type="EMBL" id="GAA1243184.1"/>
    </source>
</evidence>
<dbReference type="SUPFAM" id="SSF102588">
    <property type="entry name" value="LmbE-like"/>
    <property type="match status" value="1"/>
</dbReference>
<feature type="compositionally biased region" description="Low complexity" evidence="2">
    <location>
        <begin position="1"/>
        <end position="16"/>
    </location>
</feature>
<dbReference type="Pfam" id="PF02585">
    <property type="entry name" value="PIG-L"/>
    <property type="match status" value="1"/>
</dbReference>
<keyword evidence="4" id="KW-1185">Reference proteome</keyword>
<name>A0ABP4GXZ7_9ACTN</name>
<sequence length="273" mass="29119">MNTGESPAGAPSARALLPPPADPIQALGTPEDDWQTWPGLRDLTVIEPFACLPPAAGRRPPRVLVVAAHPDDEVLGFGGTIATFAAAGARLRLVSVTAGEVSHPHSRAPASRHLATVRARELRQALGRLGADVQSVALGVPDGTVAQHEEELTGHLAGLLADCDLCVAPFRRDLHPDHEAAGRAALAAGAARGVPVWEYPVWVWHWAAPGDGRLPWRRAACIPLPLDARVRKVAALECFRSQIEPLGDGPGDKAILPPSELAHFQRDFEVIWR</sequence>